<accession>A0A0G1J7A5</accession>
<evidence type="ECO:0000256" key="1">
    <source>
        <dbReference type="ARBA" id="ARBA00010206"/>
    </source>
</evidence>
<organism evidence="3 4">
    <name type="scientific">Candidatus Woesebacteria bacterium GW2011_GWA2_44_33</name>
    <dbReference type="NCBI Taxonomy" id="1618564"/>
    <lineage>
        <taxon>Bacteria</taxon>
        <taxon>Candidatus Woeseibacteriota</taxon>
    </lineage>
</organism>
<name>A0A0G1J7A5_9BACT</name>
<evidence type="ECO:0000256" key="2">
    <source>
        <dbReference type="ARBA" id="ARBA00022801"/>
    </source>
</evidence>
<dbReference type="GO" id="GO:0016990">
    <property type="term" value="F:arginine deiminase activity"/>
    <property type="evidence" value="ECO:0007669"/>
    <property type="project" value="InterPro"/>
</dbReference>
<sequence length="417" mass="47256">MCKMAGILNERERRELPLSAEVGVWSEIAPLRKLIIWGEPGCETALGQLLPQNESLFLENFDVAIGRGEYIRMKQMFLDQGVELVVVKDAYAKVVERQHFPSAPKSLQELERKMIERAIELYEKHHIGNLEKIIDWIPGFLAADMESYGEDSAIKLNWILSLAGEKPMSNLFYARDQSNVIGDRIVMSKMRYPIRVPEVELYRQAYEQLGLGSLTFMTSQGTIEGGDTMIWGDTCYIGVAVRTSREAVEEIYRGIGKRLEEKGIKMAIVENQELVELNKKLGDNPTDDDMNSMHLDTFWTPLGPDTALACMEEVSMRSIAFVSKKDGRMVFEEAENFAQYMERRGFKVINVTRQEQHDYSTNLLHLGNGTVIVPLEKNERVINELRKIGLNVLTPDIKELVGGYGAVHCMTASLVRG</sequence>
<evidence type="ECO:0000313" key="4">
    <source>
        <dbReference type="Proteomes" id="UP000034826"/>
    </source>
</evidence>
<protein>
    <recommendedName>
        <fullName evidence="5">Arginine deiminase</fullName>
    </recommendedName>
</protein>
<dbReference type="InterPro" id="IPR003876">
    <property type="entry name" value="Arg_deiminase"/>
</dbReference>
<dbReference type="AlphaFoldDB" id="A0A0G1J7A5"/>
<evidence type="ECO:0000313" key="3">
    <source>
        <dbReference type="EMBL" id="KKT67155.1"/>
    </source>
</evidence>
<keyword evidence="2" id="KW-0378">Hydrolase</keyword>
<reference evidence="3 4" key="1">
    <citation type="journal article" date="2015" name="Nature">
        <title>rRNA introns, odd ribosomes, and small enigmatic genomes across a large radiation of phyla.</title>
        <authorList>
            <person name="Brown C.T."/>
            <person name="Hug L.A."/>
            <person name="Thomas B.C."/>
            <person name="Sharon I."/>
            <person name="Castelle C.J."/>
            <person name="Singh A."/>
            <person name="Wilkins M.J."/>
            <person name="Williams K.H."/>
            <person name="Banfield J.F."/>
        </authorList>
    </citation>
    <scope>NUCLEOTIDE SEQUENCE [LARGE SCALE GENOMIC DNA]</scope>
</reference>
<dbReference type="Gene3D" id="3.75.10.10">
    <property type="entry name" value="L-arginine/glycine Amidinotransferase, Chain A"/>
    <property type="match status" value="1"/>
</dbReference>
<dbReference type="Proteomes" id="UP000034826">
    <property type="component" value="Unassembled WGS sequence"/>
</dbReference>
<dbReference type="PRINTS" id="PR01466">
    <property type="entry name" value="ARGDEIMINASE"/>
</dbReference>
<dbReference type="Pfam" id="PF02274">
    <property type="entry name" value="ADI"/>
    <property type="match status" value="1"/>
</dbReference>
<comment type="similarity">
    <text evidence="1">Belongs to the arginine deiminase family.</text>
</comment>
<evidence type="ECO:0008006" key="5">
    <source>
        <dbReference type="Google" id="ProtNLM"/>
    </source>
</evidence>
<dbReference type="SUPFAM" id="SSF55909">
    <property type="entry name" value="Pentein"/>
    <property type="match status" value="1"/>
</dbReference>
<comment type="caution">
    <text evidence="3">The sequence shown here is derived from an EMBL/GenBank/DDBJ whole genome shotgun (WGS) entry which is preliminary data.</text>
</comment>
<dbReference type="GO" id="GO:0019546">
    <property type="term" value="P:L-arginine deiminase pathway"/>
    <property type="evidence" value="ECO:0007669"/>
    <property type="project" value="TreeGrafter"/>
</dbReference>
<dbReference type="PANTHER" id="PTHR47271">
    <property type="entry name" value="ARGININE DEIMINASE"/>
    <property type="match status" value="1"/>
</dbReference>
<proteinExistence type="inferred from homology"/>
<gene>
    <name evidence="3" type="ORF">UW60_C0012G0041</name>
</gene>
<dbReference type="PANTHER" id="PTHR47271:SF2">
    <property type="entry name" value="ARGININE DEIMINASE"/>
    <property type="match status" value="1"/>
</dbReference>
<dbReference type="EMBL" id="LCIY01000012">
    <property type="protein sequence ID" value="KKT67155.1"/>
    <property type="molecule type" value="Genomic_DNA"/>
</dbReference>